<dbReference type="AlphaFoldDB" id="A0A2M9CCI9"/>
<feature type="transmembrane region" description="Helical" evidence="2">
    <location>
        <begin position="150"/>
        <end position="174"/>
    </location>
</feature>
<keyword evidence="2" id="KW-0472">Membrane</keyword>
<dbReference type="InterPro" id="IPR025565">
    <property type="entry name" value="DUF4328"/>
</dbReference>
<comment type="caution">
    <text evidence="4">The sequence shown here is derived from an EMBL/GenBank/DDBJ whole genome shotgun (WGS) entry which is preliminary data.</text>
</comment>
<feature type="transmembrane region" description="Helical" evidence="2">
    <location>
        <begin position="194"/>
        <end position="211"/>
    </location>
</feature>
<feature type="transmembrane region" description="Helical" evidence="2">
    <location>
        <begin position="262"/>
        <end position="282"/>
    </location>
</feature>
<evidence type="ECO:0000256" key="2">
    <source>
        <dbReference type="SAM" id="Phobius"/>
    </source>
</evidence>
<sequence length="307" mass="31911">MSTNDPAHHPAVPVPPQSGATPAPSGEPTTSPYGSAPVPPPYGAPGGAPYGTAPYGTAPYGTAPYGTAAYGQQAPPAPTYGSPHPAPPGWHAPWGARLPSVPRSLGTVSVALCALVAAIQVIAAILSVGAVSEVEDYVAGRSDSLATVNAYDAVNAFYVLALIAAGVVSIVWLWKSRRFAEAHSPGWHHARSRVWVWLGWFVPVVSFWFPLQVVRDVRAASVERRSAPLGLWWAGWLGLGVSANLSRNLLRSADLDSWSALPLFETLGALASLAALVGWALLVREIGRGQLDASLAARGAGPGPAPY</sequence>
<proteinExistence type="predicted"/>
<protein>
    <submittedName>
        <fullName evidence="4">Uncharacterized protein DUF4328</fullName>
    </submittedName>
</protein>
<dbReference type="RefSeq" id="WP_100423984.1">
    <property type="nucleotide sequence ID" value="NZ_BOOX01000008.1"/>
</dbReference>
<name>A0A2M9CCI9_9CELL</name>
<reference evidence="4 5" key="1">
    <citation type="submission" date="2017-11" db="EMBL/GenBank/DDBJ databases">
        <title>Genomic Encyclopedia of Archaeal and Bacterial Type Strains, Phase II (KMG-II): From Individual Species to Whole Genera.</title>
        <authorList>
            <person name="Goeker M."/>
        </authorList>
    </citation>
    <scope>NUCLEOTIDE SEQUENCE [LARGE SCALE GENOMIC DNA]</scope>
    <source>
        <strain evidence="4 5">DSM 25478</strain>
    </source>
</reference>
<gene>
    <name evidence="4" type="ORF">CLV28_2840</name>
</gene>
<accession>A0A2M9CCI9</accession>
<feature type="domain" description="DUF4328" evidence="3">
    <location>
        <begin position="152"/>
        <end position="286"/>
    </location>
</feature>
<evidence type="ECO:0000259" key="3">
    <source>
        <dbReference type="Pfam" id="PF14219"/>
    </source>
</evidence>
<feature type="region of interest" description="Disordered" evidence="1">
    <location>
        <begin position="1"/>
        <end position="50"/>
    </location>
</feature>
<keyword evidence="2" id="KW-1133">Transmembrane helix</keyword>
<dbReference type="EMBL" id="PGFE01000006">
    <property type="protein sequence ID" value="PJJ69031.1"/>
    <property type="molecule type" value="Genomic_DNA"/>
</dbReference>
<evidence type="ECO:0000313" key="4">
    <source>
        <dbReference type="EMBL" id="PJJ69031.1"/>
    </source>
</evidence>
<keyword evidence="2" id="KW-0812">Transmembrane</keyword>
<dbReference type="Pfam" id="PF14219">
    <property type="entry name" value="DUF4328"/>
    <property type="match status" value="1"/>
</dbReference>
<evidence type="ECO:0000256" key="1">
    <source>
        <dbReference type="SAM" id="MobiDB-lite"/>
    </source>
</evidence>
<keyword evidence="5" id="KW-1185">Reference proteome</keyword>
<feature type="transmembrane region" description="Helical" evidence="2">
    <location>
        <begin position="105"/>
        <end position="130"/>
    </location>
</feature>
<dbReference type="OrthoDB" id="4174975at2"/>
<evidence type="ECO:0000313" key="5">
    <source>
        <dbReference type="Proteomes" id="UP000231693"/>
    </source>
</evidence>
<organism evidence="4 5">
    <name type="scientific">Sediminihabitans luteus</name>
    <dbReference type="NCBI Taxonomy" id="1138585"/>
    <lineage>
        <taxon>Bacteria</taxon>
        <taxon>Bacillati</taxon>
        <taxon>Actinomycetota</taxon>
        <taxon>Actinomycetes</taxon>
        <taxon>Micrococcales</taxon>
        <taxon>Cellulomonadaceae</taxon>
        <taxon>Sediminihabitans</taxon>
    </lineage>
</organism>
<dbReference type="Proteomes" id="UP000231693">
    <property type="component" value="Unassembled WGS sequence"/>
</dbReference>